<dbReference type="AlphaFoldDB" id="A0A1I5RR10"/>
<dbReference type="Proteomes" id="UP000199227">
    <property type="component" value="Unassembled WGS sequence"/>
</dbReference>
<organism evidence="1 2">
    <name type="scientific">Hydrogenimonas thermophila</name>
    <dbReference type="NCBI Taxonomy" id="223786"/>
    <lineage>
        <taxon>Bacteria</taxon>
        <taxon>Pseudomonadati</taxon>
        <taxon>Campylobacterota</taxon>
        <taxon>Epsilonproteobacteria</taxon>
        <taxon>Campylobacterales</taxon>
        <taxon>Hydrogenimonadaceae</taxon>
        <taxon>Hydrogenimonas</taxon>
    </lineage>
</organism>
<sequence length="148" mass="17105">MDAHDNIDYLQKKTTLFFDSLKKSGVDVTTKDKIEVIKRTREHYISHKEKYKLYVNSIDPFKFIAWSANFFISIKGDLTINKKAIVLKVAIEVMSSFLKCKIDEKLSKKLLLMALHDKIDDEKAIGKNGLYMAFRSASELCKKTHNNL</sequence>
<evidence type="ECO:0000313" key="2">
    <source>
        <dbReference type="Proteomes" id="UP000199227"/>
    </source>
</evidence>
<evidence type="ECO:0000313" key="1">
    <source>
        <dbReference type="EMBL" id="SFP60984.1"/>
    </source>
</evidence>
<accession>A0A1I5RR10</accession>
<proteinExistence type="predicted"/>
<keyword evidence="2" id="KW-1185">Reference proteome</keyword>
<dbReference type="STRING" id="223786.SAMN05216234_12825"/>
<reference evidence="1 2" key="1">
    <citation type="submission" date="2016-10" db="EMBL/GenBank/DDBJ databases">
        <authorList>
            <person name="de Groot N.N."/>
        </authorList>
    </citation>
    <scope>NUCLEOTIDE SEQUENCE [LARGE SCALE GENOMIC DNA]</scope>
    <source>
        <strain evidence="1 2">EP1-55-1</strain>
    </source>
</reference>
<dbReference type="EMBL" id="FOXB01000028">
    <property type="protein sequence ID" value="SFP60984.1"/>
    <property type="molecule type" value="Genomic_DNA"/>
</dbReference>
<dbReference type="OrthoDB" id="5360731at2"/>
<gene>
    <name evidence="1" type="ORF">SAMN05216234_12825</name>
</gene>
<name>A0A1I5RR10_9BACT</name>
<protein>
    <submittedName>
        <fullName evidence="1">Uncharacterized protein</fullName>
    </submittedName>
</protein>
<dbReference type="RefSeq" id="WP_092913086.1">
    <property type="nucleotide sequence ID" value="NZ_FOXB01000028.1"/>
</dbReference>